<dbReference type="EMBL" id="WDPD01000002">
    <property type="protein sequence ID" value="KAB7462062.1"/>
    <property type="molecule type" value="Genomic_DNA"/>
</dbReference>
<sequence>MKDDEMVKTLEALTHLAGQLDGIVRNELETREAIARMDGQLDIIRIQIGRLDPHAATRVHGRHARGRNNA</sequence>
<protein>
    <submittedName>
        <fullName evidence="1">Uncharacterized protein</fullName>
    </submittedName>
</protein>
<reference evidence="1 2" key="1">
    <citation type="journal article" date="2019" name="Nat. Med.">
        <title>A library of human gut bacterial isolates paired with longitudinal multiomics data enables mechanistic microbiome research.</title>
        <authorList>
            <person name="Poyet M."/>
            <person name="Groussin M."/>
            <person name="Gibbons S.M."/>
            <person name="Avila-Pacheco J."/>
            <person name="Jiang X."/>
            <person name="Kearney S.M."/>
            <person name="Perrotta A.R."/>
            <person name="Berdy B."/>
            <person name="Zhao S."/>
            <person name="Lieberman T.D."/>
            <person name="Swanson P.K."/>
            <person name="Smith M."/>
            <person name="Roesemann S."/>
            <person name="Alexander J.E."/>
            <person name="Rich S.A."/>
            <person name="Livny J."/>
            <person name="Vlamakis H."/>
            <person name="Clish C."/>
            <person name="Bullock K."/>
            <person name="Deik A."/>
            <person name="Scott J."/>
            <person name="Pierce K.A."/>
            <person name="Xavier R.J."/>
            <person name="Alm E.J."/>
        </authorList>
    </citation>
    <scope>NUCLEOTIDE SEQUENCE [LARGE SCALE GENOMIC DNA]</scope>
    <source>
        <strain evidence="1 2">BIOML-A2</strain>
    </source>
</reference>
<evidence type="ECO:0000313" key="1">
    <source>
        <dbReference type="EMBL" id="KAB7462062.1"/>
    </source>
</evidence>
<comment type="caution">
    <text evidence="1">The sequence shown here is derived from an EMBL/GenBank/DDBJ whole genome shotgun (WGS) entry which is preliminary data.</text>
</comment>
<accession>A0A7J5TJH3</accession>
<organism evidence="1 2">
    <name type="scientific">Bifidobacterium dentium</name>
    <dbReference type="NCBI Taxonomy" id="1689"/>
    <lineage>
        <taxon>Bacteria</taxon>
        <taxon>Bacillati</taxon>
        <taxon>Actinomycetota</taxon>
        <taxon>Actinomycetes</taxon>
        <taxon>Bifidobacteriales</taxon>
        <taxon>Bifidobacteriaceae</taxon>
        <taxon>Bifidobacterium</taxon>
    </lineage>
</organism>
<name>A0A7J5TJH3_9BIFI</name>
<proteinExistence type="predicted"/>
<dbReference type="AlphaFoldDB" id="A0A7J5TJH3"/>
<evidence type="ECO:0000313" key="2">
    <source>
        <dbReference type="Proteomes" id="UP000429211"/>
    </source>
</evidence>
<dbReference type="Proteomes" id="UP000429211">
    <property type="component" value="Unassembled WGS sequence"/>
</dbReference>
<gene>
    <name evidence="1" type="ORF">GBB04_03580</name>
</gene>